<reference evidence="1" key="1">
    <citation type="submission" date="2021-02" db="EMBL/GenBank/DDBJ databases">
        <authorList>
            <consortium name="DOE Joint Genome Institute"/>
            <person name="Ahrendt S."/>
            <person name="Looney B.P."/>
            <person name="Miyauchi S."/>
            <person name="Morin E."/>
            <person name="Drula E."/>
            <person name="Courty P.E."/>
            <person name="Chicoki N."/>
            <person name="Fauchery L."/>
            <person name="Kohler A."/>
            <person name="Kuo A."/>
            <person name="Labutti K."/>
            <person name="Pangilinan J."/>
            <person name="Lipzen A."/>
            <person name="Riley R."/>
            <person name="Andreopoulos W."/>
            <person name="He G."/>
            <person name="Johnson J."/>
            <person name="Barry K.W."/>
            <person name="Grigoriev I.V."/>
            <person name="Nagy L."/>
            <person name="Hibbett D."/>
            <person name="Henrissat B."/>
            <person name="Matheny P.B."/>
            <person name="Labbe J."/>
            <person name="Martin F."/>
        </authorList>
    </citation>
    <scope>NUCLEOTIDE SEQUENCE</scope>
    <source>
        <strain evidence="1">EC-137</strain>
    </source>
</reference>
<accession>A0ACB8QBE0</accession>
<sequence>MSNNSLPPPQSDQPFFEISALEAGFMTFRTDIFLEPQPPSLSPSWEGPSLCFLLRHSATGEYILFDSGFRKSMDQYPPVAQALIQKFFAPVRVSHDAADRVAEGGLSPSNVSKVIISHAHFDHIGNSSRFPAATYIVGKGTHDLAASGYPTNPDSPYGQDTLPTGRTRVLDPSDASLSWTQIGPFEHALDLLGDGSAYIIDSPGHLPGHINLLVRTSTDGAWAHFAADSVHDWSLFHGTSVFAAHPDVGCVHLDKESAVRQVAKLRELAKVPRVRILLAHDVPLWKKARENDWDGFWPKKIPSL</sequence>
<dbReference type="EMBL" id="MU273716">
    <property type="protein sequence ID" value="KAI0028870.1"/>
    <property type="molecule type" value="Genomic_DNA"/>
</dbReference>
<proteinExistence type="predicted"/>
<evidence type="ECO:0000313" key="2">
    <source>
        <dbReference type="Proteomes" id="UP000814128"/>
    </source>
</evidence>
<comment type="caution">
    <text evidence="1">The sequence shown here is derived from an EMBL/GenBank/DDBJ whole genome shotgun (WGS) entry which is preliminary data.</text>
</comment>
<dbReference type="Proteomes" id="UP000814128">
    <property type="component" value="Unassembled WGS sequence"/>
</dbReference>
<keyword evidence="2" id="KW-1185">Reference proteome</keyword>
<protein>
    <submittedName>
        <fullName evidence="1">Metallo-hydrolase/oxidoreductase</fullName>
    </submittedName>
</protein>
<gene>
    <name evidence="1" type="ORF">K488DRAFT_57600</name>
</gene>
<reference evidence="1" key="2">
    <citation type="journal article" date="2022" name="New Phytol.">
        <title>Evolutionary transition to the ectomycorrhizal habit in the genomes of a hyperdiverse lineage of mushroom-forming fungi.</title>
        <authorList>
            <person name="Looney B."/>
            <person name="Miyauchi S."/>
            <person name="Morin E."/>
            <person name="Drula E."/>
            <person name="Courty P.E."/>
            <person name="Kohler A."/>
            <person name="Kuo A."/>
            <person name="LaButti K."/>
            <person name="Pangilinan J."/>
            <person name="Lipzen A."/>
            <person name="Riley R."/>
            <person name="Andreopoulos W."/>
            <person name="He G."/>
            <person name="Johnson J."/>
            <person name="Nolan M."/>
            <person name="Tritt A."/>
            <person name="Barry K.W."/>
            <person name="Grigoriev I.V."/>
            <person name="Nagy L.G."/>
            <person name="Hibbett D."/>
            <person name="Henrissat B."/>
            <person name="Matheny P.B."/>
            <person name="Labbe J."/>
            <person name="Martin F.M."/>
        </authorList>
    </citation>
    <scope>NUCLEOTIDE SEQUENCE</scope>
    <source>
        <strain evidence="1">EC-137</strain>
    </source>
</reference>
<organism evidence="1 2">
    <name type="scientific">Vararia minispora EC-137</name>
    <dbReference type="NCBI Taxonomy" id="1314806"/>
    <lineage>
        <taxon>Eukaryota</taxon>
        <taxon>Fungi</taxon>
        <taxon>Dikarya</taxon>
        <taxon>Basidiomycota</taxon>
        <taxon>Agaricomycotina</taxon>
        <taxon>Agaricomycetes</taxon>
        <taxon>Russulales</taxon>
        <taxon>Lachnocladiaceae</taxon>
        <taxon>Vararia</taxon>
    </lineage>
</organism>
<evidence type="ECO:0000313" key="1">
    <source>
        <dbReference type="EMBL" id="KAI0028870.1"/>
    </source>
</evidence>
<name>A0ACB8QBE0_9AGAM</name>